<name>O71116_GVTN</name>
<reference evidence="2" key="2">
    <citation type="journal article" date="1998" name="J. Gen. Virol.">
        <title>Molecular characterization and expression of the Trichoplusia ni granulovirus helicase gene.</title>
        <authorList>
            <person name="Bideshi D.K."/>
            <person name="Hice R.H."/>
            <person name="Ge B."/>
            <person name="Federici B.A."/>
        </authorList>
    </citation>
    <scope>NUCLEOTIDE SEQUENCE</scope>
</reference>
<proteinExistence type="predicted"/>
<feature type="transmembrane region" description="Helical" evidence="1">
    <location>
        <begin position="44"/>
        <end position="63"/>
    </location>
</feature>
<keyword evidence="1" id="KW-1133">Transmembrane helix</keyword>
<gene>
    <name evidence="2" type="primary">ORF506</name>
</gene>
<dbReference type="EMBL" id="AF032994">
    <property type="protein sequence ID" value="AAC40852.1"/>
    <property type="molecule type" value="Genomic_DNA"/>
</dbReference>
<accession>O71116</accession>
<reference evidence="2" key="1">
    <citation type="submission" date="1997-11" db="EMBL/GenBank/DDBJ databases">
        <authorList>
            <person name="Bideshi D.B."/>
            <person name="Hice R.H."/>
            <person name="Ge B."/>
            <person name="Federici B.A."/>
        </authorList>
    </citation>
    <scope>NUCLEOTIDE SEQUENCE</scope>
</reference>
<evidence type="ECO:0000256" key="1">
    <source>
        <dbReference type="SAM" id="Phobius"/>
    </source>
</evidence>
<protein>
    <submittedName>
        <fullName evidence="2">p7.42</fullName>
    </submittedName>
</protein>
<evidence type="ECO:0000313" key="2">
    <source>
        <dbReference type="EMBL" id="AAC40852.1"/>
    </source>
</evidence>
<keyword evidence="1" id="KW-0472">Membrane</keyword>
<sequence>MYSTRNMPTILLEGIASVMYSLMDNIQSLIFSSNSCLNKDAGEIFISNFWFTATVASSISIFSSSVSS</sequence>
<organismHost>
    <name type="scientific">Trichoplusia ni</name>
    <name type="common">Cabbage looper</name>
    <dbReference type="NCBI Taxonomy" id="7111"/>
</organismHost>
<organism evidence="2">
    <name type="scientific">Trichoplusia ni granulosis virus</name>
    <name type="common">TnGV</name>
    <name type="synonym">Trichoplusia ni granulovirus</name>
    <dbReference type="NCBI Taxonomy" id="10462"/>
    <lineage>
        <taxon>Viruses</taxon>
        <taxon>Viruses incertae sedis</taxon>
        <taxon>Naldaviricetes</taxon>
        <taxon>Lefavirales</taxon>
        <taxon>Baculoviridae</taxon>
        <taxon>Betabaculovirus</taxon>
        <taxon>Betabaculovirus trini</taxon>
    </lineage>
</organism>
<keyword evidence="1" id="KW-0812">Transmembrane</keyword>